<evidence type="ECO:0000256" key="1">
    <source>
        <dbReference type="SAM" id="MobiDB-lite"/>
    </source>
</evidence>
<proteinExistence type="predicted"/>
<gene>
    <name evidence="2" type="ORF">RSOLAG22IIIB_03970</name>
</gene>
<accession>A0A0K6FU88</accession>
<name>A0A0K6FU88_9AGAM</name>
<reference evidence="2 3" key="1">
    <citation type="submission" date="2015-07" db="EMBL/GenBank/DDBJ databases">
        <authorList>
            <person name="Noorani M."/>
        </authorList>
    </citation>
    <scope>NUCLEOTIDE SEQUENCE [LARGE SCALE GENOMIC DNA]</scope>
    <source>
        <strain evidence="2">BBA 69670</strain>
    </source>
</reference>
<dbReference type="EMBL" id="CYGV01000890">
    <property type="protein sequence ID" value="CUA69599.1"/>
    <property type="molecule type" value="Genomic_DNA"/>
</dbReference>
<feature type="compositionally biased region" description="Basic and acidic residues" evidence="1">
    <location>
        <begin position="1"/>
        <end position="11"/>
    </location>
</feature>
<dbReference type="AlphaFoldDB" id="A0A0K6FU88"/>
<evidence type="ECO:0000313" key="2">
    <source>
        <dbReference type="EMBL" id="CUA69599.1"/>
    </source>
</evidence>
<keyword evidence="3" id="KW-1185">Reference proteome</keyword>
<protein>
    <submittedName>
        <fullName evidence="2">Uncharacterized protein</fullName>
    </submittedName>
</protein>
<sequence>MSDPTSFEKKLHLQSPPTPVATKRARDSRLYYDYGIAIFSVEETLFRIPVSILAPDPDNEDYELKPYMKDALGLSGPNINKLGTSDEHPIVFPNDITIENFRNLLMISSGGATANEMTDILAEINTE</sequence>
<feature type="region of interest" description="Disordered" evidence="1">
    <location>
        <begin position="1"/>
        <end position="21"/>
    </location>
</feature>
<organism evidence="2 3">
    <name type="scientific">Rhizoctonia solani</name>
    <dbReference type="NCBI Taxonomy" id="456999"/>
    <lineage>
        <taxon>Eukaryota</taxon>
        <taxon>Fungi</taxon>
        <taxon>Dikarya</taxon>
        <taxon>Basidiomycota</taxon>
        <taxon>Agaricomycotina</taxon>
        <taxon>Agaricomycetes</taxon>
        <taxon>Cantharellales</taxon>
        <taxon>Ceratobasidiaceae</taxon>
        <taxon>Rhizoctonia</taxon>
    </lineage>
</organism>
<evidence type="ECO:0000313" key="3">
    <source>
        <dbReference type="Proteomes" id="UP000044841"/>
    </source>
</evidence>
<dbReference type="Proteomes" id="UP000044841">
    <property type="component" value="Unassembled WGS sequence"/>
</dbReference>